<dbReference type="SMART" id="SM00186">
    <property type="entry name" value="FBG"/>
    <property type="match status" value="2"/>
</dbReference>
<dbReference type="Pfam" id="PF00147">
    <property type="entry name" value="Fibrinogen_C"/>
    <property type="match status" value="2"/>
</dbReference>
<proteinExistence type="predicted"/>
<gene>
    <name evidence="3" type="ORF">HOLleu_23663</name>
</gene>
<dbReference type="Gene3D" id="3.90.215.10">
    <property type="entry name" value="Gamma Fibrinogen, chain A, domain 1"/>
    <property type="match status" value="2"/>
</dbReference>
<feature type="chain" id="PRO_5040490460" evidence="1">
    <location>
        <begin position="27"/>
        <end position="436"/>
    </location>
</feature>
<evidence type="ECO:0000313" key="3">
    <source>
        <dbReference type="EMBL" id="KAJ8033427.1"/>
    </source>
</evidence>
<sequence length="436" mass="50289">MAVSTHPFTFLLVAVVRTILLGSCSAEVNSQFTSANRAFEEQGSPFFFYREPDYPRDCSEVGGSCFSSVSSGVYLIKPDGYEEPFEAYCNYDIDAGGWTVIIRRLDGSIDFNRTWSDHKEGFGFLSGEFWLGNDKLSYLTNQAVYELRVDIVLDNGTLCNMTYDRFRINDEWGDYTLSTVGTFDSNVACRWTEQNNPFDCNPRDVPTSFTDCNDVYDAGYTQDGVYCIHPAGWNDPPFKVFCNMSIDGGSWTVFQRRVNGSTNFYRNWNEYKEGFGDVKHEFWLGNEKLYYMTQQATYEYRLDFVWSSSPYYNKYSNFRIDIENNKYRVTSVGTRTGNRADSLYNVRNIPFSTYDHDNDGQSYNCAEGHRSGWWHGGFFYTYTSTYCEFFQRGTTKVICSNANLNGDYNGSNGESIFDHSSYCNQKYAEMKIRRIS</sequence>
<organism evidence="3 4">
    <name type="scientific">Holothuria leucospilota</name>
    <name type="common">Black long sea cucumber</name>
    <name type="synonym">Mertensiothuria leucospilota</name>
    <dbReference type="NCBI Taxonomy" id="206669"/>
    <lineage>
        <taxon>Eukaryota</taxon>
        <taxon>Metazoa</taxon>
        <taxon>Echinodermata</taxon>
        <taxon>Eleutherozoa</taxon>
        <taxon>Echinozoa</taxon>
        <taxon>Holothuroidea</taxon>
        <taxon>Aspidochirotacea</taxon>
        <taxon>Aspidochirotida</taxon>
        <taxon>Holothuriidae</taxon>
        <taxon>Holothuria</taxon>
    </lineage>
</organism>
<dbReference type="AlphaFoldDB" id="A0A9Q1BVC5"/>
<dbReference type="InterPro" id="IPR002181">
    <property type="entry name" value="Fibrinogen_a/b/g_C_dom"/>
</dbReference>
<dbReference type="InterPro" id="IPR036056">
    <property type="entry name" value="Fibrinogen-like_C"/>
</dbReference>
<feature type="domain" description="Fibrinogen C-terminal" evidence="2">
    <location>
        <begin position="49"/>
        <end position="186"/>
    </location>
</feature>
<dbReference type="OrthoDB" id="9990035at2759"/>
<name>A0A9Q1BVC5_HOLLE</name>
<comment type="caution">
    <text evidence="3">The sequence shown here is derived from an EMBL/GenBank/DDBJ whole genome shotgun (WGS) entry which is preliminary data.</text>
</comment>
<evidence type="ECO:0000313" key="4">
    <source>
        <dbReference type="Proteomes" id="UP001152320"/>
    </source>
</evidence>
<dbReference type="GO" id="GO:0005615">
    <property type="term" value="C:extracellular space"/>
    <property type="evidence" value="ECO:0007669"/>
    <property type="project" value="TreeGrafter"/>
</dbReference>
<accession>A0A9Q1BVC5</accession>
<reference evidence="3" key="1">
    <citation type="submission" date="2021-10" db="EMBL/GenBank/DDBJ databases">
        <title>Tropical sea cucumber genome reveals ecological adaptation and Cuvierian tubules defense mechanism.</title>
        <authorList>
            <person name="Chen T."/>
        </authorList>
    </citation>
    <scope>NUCLEOTIDE SEQUENCE</scope>
    <source>
        <strain evidence="3">Nanhai2018</strain>
        <tissue evidence="3">Muscle</tissue>
    </source>
</reference>
<protein>
    <submittedName>
        <fullName evidence="3">Ficolin-1</fullName>
    </submittedName>
</protein>
<feature type="signal peptide" evidence="1">
    <location>
        <begin position="1"/>
        <end position="26"/>
    </location>
</feature>
<evidence type="ECO:0000259" key="2">
    <source>
        <dbReference type="PROSITE" id="PS51406"/>
    </source>
</evidence>
<keyword evidence="4" id="KW-1185">Reference proteome</keyword>
<dbReference type="SUPFAM" id="SSF56496">
    <property type="entry name" value="Fibrinogen C-terminal domain-like"/>
    <property type="match status" value="2"/>
</dbReference>
<dbReference type="PANTHER" id="PTHR19143">
    <property type="entry name" value="FIBRINOGEN/TENASCIN/ANGIOPOEITIN"/>
    <property type="match status" value="1"/>
</dbReference>
<dbReference type="NCBIfam" id="NF040941">
    <property type="entry name" value="GGGWT_bact"/>
    <property type="match status" value="2"/>
</dbReference>
<dbReference type="InterPro" id="IPR014716">
    <property type="entry name" value="Fibrinogen_a/b/g_C_1"/>
</dbReference>
<dbReference type="InterPro" id="IPR050373">
    <property type="entry name" value="Fibrinogen_C-term_domain"/>
</dbReference>
<keyword evidence="1" id="KW-0732">Signal</keyword>
<feature type="domain" description="Fibrinogen C-terminal" evidence="2">
    <location>
        <begin position="203"/>
        <end position="436"/>
    </location>
</feature>
<dbReference type="CDD" id="cd00087">
    <property type="entry name" value="FReD"/>
    <property type="match status" value="1"/>
</dbReference>
<evidence type="ECO:0000256" key="1">
    <source>
        <dbReference type="SAM" id="SignalP"/>
    </source>
</evidence>
<dbReference type="PROSITE" id="PS51406">
    <property type="entry name" value="FIBRINOGEN_C_2"/>
    <property type="match status" value="2"/>
</dbReference>
<dbReference type="Proteomes" id="UP001152320">
    <property type="component" value="Chromosome 11"/>
</dbReference>
<dbReference type="EMBL" id="JAIZAY010000011">
    <property type="protein sequence ID" value="KAJ8033427.1"/>
    <property type="molecule type" value="Genomic_DNA"/>
</dbReference>